<evidence type="ECO:0000313" key="1">
    <source>
        <dbReference type="EMBL" id="GJT32990.1"/>
    </source>
</evidence>
<dbReference type="EMBL" id="BQNB010014839">
    <property type="protein sequence ID" value="GJT32995.1"/>
    <property type="molecule type" value="Genomic_DNA"/>
</dbReference>
<keyword evidence="3" id="KW-1185">Reference proteome</keyword>
<reference evidence="1" key="2">
    <citation type="submission" date="2022-01" db="EMBL/GenBank/DDBJ databases">
        <authorList>
            <person name="Yamashiro T."/>
            <person name="Shiraishi A."/>
            <person name="Satake H."/>
            <person name="Nakayama K."/>
        </authorList>
    </citation>
    <scope>NUCLEOTIDE SEQUENCE</scope>
</reference>
<gene>
    <name evidence="1" type="ORF">Tco_0923409</name>
    <name evidence="2" type="ORF">Tco_0923414</name>
</gene>
<protein>
    <submittedName>
        <fullName evidence="1">Uncharacterized protein</fullName>
    </submittedName>
</protein>
<reference evidence="1" key="1">
    <citation type="journal article" date="2022" name="Int. J. Mol. Sci.">
        <title>Draft Genome of Tanacetum Coccineum: Genomic Comparison of Closely Related Tanacetum-Family Plants.</title>
        <authorList>
            <person name="Yamashiro T."/>
            <person name="Shiraishi A."/>
            <person name="Nakayama K."/>
            <person name="Satake H."/>
        </authorList>
    </citation>
    <scope>NUCLEOTIDE SEQUENCE</scope>
</reference>
<organism evidence="1 3">
    <name type="scientific">Tanacetum coccineum</name>
    <dbReference type="NCBI Taxonomy" id="301880"/>
    <lineage>
        <taxon>Eukaryota</taxon>
        <taxon>Viridiplantae</taxon>
        <taxon>Streptophyta</taxon>
        <taxon>Embryophyta</taxon>
        <taxon>Tracheophyta</taxon>
        <taxon>Spermatophyta</taxon>
        <taxon>Magnoliopsida</taxon>
        <taxon>eudicotyledons</taxon>
        <taxon>Gunneridae</taxon>
        <taxon>Pentapetalae</taxon>
        <taxon>asterids</taxon>
        <taxon>campanulids</taxon>
        <taxon>Asterales</taxon>
        <taxon>Asteraceae</taxon>
        <taxon>Asteroideae</taxon>
        <taxon>Anthemideae</taxon>
        <taxon>Anthemidinae</taxon>
        <taxon>Tanacetum</taxon>
    </lineage>
</organism>
<name>A0ABQ5D0V7_9ASTR</name>
<evidence type="ECO:0000313" key="2">
    <source>
        <dbReference type="EMBL" id="GJT32995.1"/>
    </source>
</evidence>
<accession>A0ABQ5D0V7</accession>
<evidence type="ECO:0000313" key="3">
    <source>
        <dbReference type="Proteomes" id="UP001151760"/>
    </source>
</evidence>
<dbReference type="Proteomes" id="UP001151760">
    <property type="component" value="Unassembled WGS sequence"/>
</dbReference>
<comment type="caution">
    <text evidence="1">The sequence shown here is derived from an EMBL/GenBank/DDBJ whole genome shotgun (WGS) entry which is preliminary data.</text>
</comment>
<sequence>MVGIGHTFGGNSRTITVINGIKAGTFRELLVGSVDRLFVWAEDGEAQLTGQEVIHEIRKSFQIRDACKSDVIDKELADKRRRPLEFDVCRR</sequence>
<dbReference type="EMBL" id="BQNB010014839">
    <property type="protein sequence ID" value="GJT32990.1"/>
    <property type="molecule type" value="Genomic_DNA"/>
</dbReference>
<proteinExistence type="predicted"/>